<dbReference type="SMART" id="SM01372">
    <property type="entry name" value="E2F_TDP"/>
    <property type="match status" value="1"/>
</dbReference>
<dbReference type="Gene3D" id="1.10.10.10">
    <property type="entry name" value="Winged helix-like DNA-binding domain superfamily/Winged helix DNA-binding domain"/>
    <property type="match status" value="1"/>
</dbReference>
<dbReference type="GO" id="GO:0005634">
    <property type="term" value="C:nucleus"/>
    <property type="evidence" value="ECO:0007669"/>
    <property type="project" value="UniProtKB-SubCell"/>
</dbReference>
<evidence type="ECO:0000256" key="2">
    <source>
        <dbReference type="ARBA" id="ARBA00010940"/>
    </source>
</evidence>
<name>A0A8S1J762_9CHLO</name>
<sequence>ISEPSGSGGDAPWLECPDGDLGSVLLADLWQEVRDSGMFDGAPEDPLESIMPFSPCSPLLKRLRRRIAETPEGDIAEIGGQDRVRVKAETPDQTMVGRKNRKMENSKARGRGCGPMGEGEGEGIVRELCSPSEPGSYFDWTGHRPDTPTGGGLGTGPEVLTPPGRVKTIAGRFGRHDLEGLLRTPRDKMIGGWGRGEGGASGPVRRGTGERIVRKGSRATKKKCDLVTPKQDCGVVEGGESTGAGVAEEEVGPSGGHAGWEGVHGGAWSHPSALRFDWEEHDGGECMGEDASGVQMFPQMGMAHQGLGDEGLEPMVDVSNLPLPFCPDDVLKGGGETGLAGGGLTEPVLGQPVFGGILGSPQAGIELETAIGDILAAFEHMSPIKGEADEENNQGGSNYAFACGAVSMDTGDTDGRAAFGEDGGEEVVSPERRRKASRTSRSTGSKGTGRSKGLKQISLKLMAALEAHHGGCCNSVADDLILEMASSTGGKEEKTAKGGKGSKGERGGRVGSGEPNSDCDNLRRRVYDVLNVFDALGLVRKDGRRIYWEGKPLDGDPRAVQLKREKCEMEEVVKQKKSELADLVDQYTALYGIATRNAEAPIESCPPDKRLLALPFVIIQAPSDGPVDIKIADDLKRVTMGCMDGQFVIHDDMWVLKNMATRNLPNWMQPGD</sequence>
<feature type="domain" description="E2F/DP family winged-helix DNA-binding" evidence="10">
    <location>
        <begin position="449"/>
        <end position="550"/>
    </location>
</feature>
<evidence type="ECO:0000256" key="3">
    <source>
        <dbReference type="ARBA" id="ARBA00023015"/>
    </source>
</evidence>
<keyword evidence="12" id="KW-1185">Reference proteome</keyword>
<keyword evidence="3 7" id="KW-0805">Transcription regulation</keyword>
<dbReference type="Pfam" id="PF08781">
    <property type="entry name" value="DP"/>
    <property type="match status" value="1"/>
</dbReference>
<dbReference type="SUPFAM" id="SSF46785">
    <property type="entry name" value="Winged helix' DNA-binding domain"/>
    <property type="match status" value="1"/>
</dbReference>
<feature type="domain" description="Transcription factor DP C-terminal" evidence="9">
    <location>
        <begin position="557"/>
        <end position="663"/>
    </location>
</feature>
<dbReference type="Gene3D" id="1.20.140.80">
    <property type="entry name" value="Transcription factor DP"/>
    <property type="match status" value="1"/>
</dbReference>
<dbReference type="GO" id="GO:0005667">
    <property type="term" value="C:transcription regulator complex"/>
    <property type="evidence" value="ECO:0007669"/>
    <property type="project" value="InterPro"/>
</dbReference>
<evidence type="ECO:0000313" key="11">
    <source>
        <dbReference type="EMBL" id="CAD7699361.1"/>
    </source>
</evidence>
<dbReference type="InterPro" id="IPR038168">
    <property type="entry name" value="TF_DP_C_sf"/>
</dbReference>
<feature type="region of interest" description="Disordered" evidence="8">
    <location>
        <begin position="488"/>
        <end position="517"/>
    </location>
</feature>
<accession>A0A8S1J762</accession>
<dbReference type="InterPro" id="IPR036390">
    <property type="entry name" value="WH_DNA-bd_sf"/>
</dbReference>
<dbReference type="InterPro" id="IPR015648">
    <property type="entry name" value="Transcrpt_fac_DP"/>
</dbReference>
<dbReference type="InterPro" id="IPR003316">
    <property type="entry name" value="E2F_WHTH_DNA-bd_dom"/>
</dbReference>
<dbReference type="Proteomes" id="UP000708148">
    <property type="component" value="Unassembled WGS sequence"/>
</dbReference>
<dbReference type="InterPro" id="IPR014889">
    <property type="entry name" value="Transc_factor_DP_C"/>
</dbReference>
<dbReference type="OrthoDB" id="552115at2759"/>
<evidence type="ECO:0008006" key="13">
    <source>
        <dbReference type="Google" id="ProtNLM"/>
    </source>
</evidence>
<feature type="compositionally biased region" description="Basic and acidic residues" evidence="8">
    <location>
        <begin position="490"/>
        <end position="508"/>
    </location>
</feature>
<evidence type="ECO:0000256" key="8">
    <source>
        <dbReference type="SAM" id="MobiDB-lite"/>
    </source>
</evidence>
<keyword evidence="6 7" id="KW-0539">Nucleus</keyword>
<evidence type="ECO:0000256" key="4">
    <source>
        <dbReference type="ARBA" id="ARBA00023125"/>
    </source>
</evidence>
<feature type="non-terminal residue" evidence="11">
    <location>
        <position position="1"/>
    </location>
</feature>
<dbReference type="InterPro" id="IPR036388">
    <property type="entry name" value="WH-like_DNA-bd_sf"/>
</dbReference>
<dbReference type="PANTHER" id="PTHR12548:SF9">
    <property type="entry name" value="TRANSCRIPTION FACTOR DP"/>
    <property type="match status" value="1"/>
</dbReference>
<organism evidence="11 12">
    <name type="scientific">Ostreobium quekettii</name>
    <dbReference type="NCBI Taxonomy" id="121088"/>
    <lineage>
        <taxon>Eukaryota</taxon>
        <taxon>Viridiplantae</taxon>
        <taxon>Chlorophyta</taxon>
        <taxon>core chlorophytes</taxon>
        <taxon>Ulvophyceae</taxon>
        <taxon>TCBD clade</taxon>
        <taxon>Bryopsidales</taxon>
        <taxon>Ostreobineae</taxon>
        <taxon>Ostreobiaceae</taxon>
        <taxon>Ostreobium</taxon>
    </lineage>
</organism>
<comment type="caution">
    <text evidence="11">The sequence shown here is derived from an EMBL/GenBank/DDBJ whole genome shotgun (WGS) entry which is preliminary data.</text>
</comment>
<feature type="region of interest" description="Disordered" evidence="8">
    <location>
        <begin position="94"/>
        <end position="118"/>
    </location>
</feature>
<evidence type="ECO:0000259" key="9">
    <source>
        <dbReference type="SMART" id="SM01138"/>
    </source>
</evidence>
<reference evidence="11" key="1">
    <citation type="submission" date="2020-12" db="EMBL/GenBank/DDBJ databases">
        <authorList>
            <person name="Iha C."/>
        </authorList>
    </citation>
    <scope>NUCLEOTIDE SEQUENCE</scope>
</reference>
<dbReference type="GO" id="GO:0000981">
    <property type="term" value="F:DNA-binding transcription factor activity, RNA polymerase II-specific"/>
    <property type="evidence" value="ECO:0007669"/>
    <property type="project" value="TreeGrafter"/>
</dbReference>
<feature type="region of interest" description="Disordered" evidence="8">
    <location>
        <begin position="413"/>
        <end position="452"/>
    </location>
</feature>
<dbReference type="PANTHER" id="PTHR12548">
    <property type="entry name" value="TRANSCRIPTION FACTOR DP"/>
    <property type="match status" value="1"/>
</dbReference>
<dbReference type="SUPFAM" id="SSF144074">
    <property type="entry name" value="E2F-DP heterodimerization region"/>
    <property type="match status" value="1"/>
</dbReference>
<dbReference type="InterPro" id="IPR037241">
    <property type="entry name" value="E2F-DP_heterodim"/>
</dbReference>
<comment type="subcellular location">
    <subcellularLocation>
        <location evidence="1 7">Nucleus</location>
    </subcellularLocation>
</comment>
<dbReference type="EMBL" id="CAJHUC010001003">
    <property type="protein sequence ID" value="CAD7699361.1"/>
    <property type="molecule type" value="Genomic_DNA"/>
</dbReference>
<proteinExistence type="inferred from homology"/>
<dbReference type="AlphaFoldDB" id="A0A8S1J762"/>
<dbReference type="GO" id="GO:0000977">
    <property type="term" value="F:RNA polymerase II transcription regulatory region sequence-specific DNA binding"/>
    <property type="evidence" value="ECO:0007669"/>
    <property type="project" value="TreeGrafter"/>
</dbReference>
<keyword evidence="5 7" id="KW-0804">Transcription</keyword>
<dbReference type="Pfam" id="PF02319">
    <property type="entry name" value="WHD_E2F_TDP"/>
    <property type="match status" value="1"/>
</dbReference>
<keyword evidence="4 7" id="KW-0238">DNA-binding</keyword>
<dbReference type="SMART" id="SM01138">
    <property type="entry name" value="DP"/>
    <property type="match status" value="1"/>
</dbReference>
<evidence type="ECO:0000259" key="10">
    <source>
        <dbReference type="SMART" id="SM01372"/>
    </source>
</evidence>
<dbReference type="GO" id="GO:0051726">
    <property type="term" value="P:regulation of cell cycle"/>
    <property type="evidence" value="ECO:0007669"/>
    <property type="project" value="InterPro"/>
</dbReference>
<gene>
    <name evidence="11" type="ORF">OSTQU699_LOCUS4720</name>
</gene>
<protein>
    <recommendedName>
        <fullName evidence="13">E2F/DP family winged-helix DNA-binding domain-containing protein</fullName>
    </recommendedName>
</protein>
<evidence type="ECO:0000256" key="6">
    <source>
        <dbReference type="ARBA" id="ARBA00023242"/>
    </source>
</evidence>
<comment type="similarity">
    <text evidence="2 7">Belongs to the E2F/DP family.</text>
</comment>
<evidence type="ECO:0000256" key="5">
    <source>
        <dbReference type="ARBA" id="ARBA00023163"/>
    </source>
</evidence>
<evidence type="ECO:0000256" key="1">
    <source>
        <dbReference type="ARBA" id="ARBA00004123"/>
    </source>
</evidence>
<evidence type="ECO:0000256" key="7">
    <source>
        <dbReference type="RuleBase" id="RU003796"/>
    </source>
</evidence>
<evidence type="ECO:0000313" key="12">
    <source>
        <dbReference type="Proteomes" id="UP000708148"/>
    </source>
</evidence>